<keyword evidence="4" id="KW-1185">Reference proteome</keyword>
<gene>
    <name evidence="3" type="ORF">G8D99_15175</name>
</gene>
<dbReference type="InterPro" id="IPR039261">
    <property type="entry name" value="FNR_nucleotide-bd"/>
</dbReference>
<dbReference type="GO" id="GO:0051536">
    <property type="term" value="F:iron-sulfur cluster binding"/>
    <property type="evidence" value="ECO:0007669"/>
    <property type="project" value="InterPro"/>
</dbReference>
<dbReference type="InterPro" id="IPR017938">
    <property type="entry name" value="Riboflavin_synthase-like_b-brl"/>
</dbReference>
<evidence type="ECO:0000259" key="1">
    <source>
        <dbReference type="PROSITE" id="PS51085"/>
    </source>
</evidence>
<evidence type="ECO:0000259" key="2">
    <source>
        <dbReference type="PROSITE" id="PS51384"/>
    </source>
</evidence>
<dbReference type="CDD" id="cd00207">
    <property type="entry name" value="fer2"/>
    <property type="match status" value="1"/>
</dbReference>
<dbReference type="Gene3D" id="2.40.30.10">
    <property type="entry name" value="Translation factors"/>
    <property type="match status" value="1"/>
</dbReference>
<feature type="domain" description="2Fe-2S ferredoxin-type" evidence="1">
    <location>
        <begin position="264"/>
        <end position="344"/>
    </location>
</feature>
<dbReference type="Gene3D" id="3.10.20.30">
    <property type="match status" value="1"/>
</dbReference>
<reference evidence="3 4" key="1">
    <citation type="submission" date="2020-03" db="EMBL/GenBank/DDBJ databases">
        <authorList>
            <person name="Zhu W."/>
        </authorList>
    </citation>
    <scope>NUCLEOTIDE SEQUENCE [LARGE SCALE GENOMIC DNA]</scope>
    <source>
        <strain evidence="3 4">185</strain>
    </source>
</reference>
<evidence type="ECO:0000313" key="3">
    <source>
        <dbReference type="EMBL" id="QIO10216.1"/>
    </source>
</evidence>
<dbReference type="Gene3D" id="3.40.50.80">
    <property type="entry name" value="Nucleotide-binding domain of ferredoxin-NADP reductase (FNR) module"/>
    <property type="match status" value="1"/>
</dbReference>
<dbReference type="InterPro" id="IPR001433">
    <property type="entry name" value="OxRdtase_FAD/NAD-bd"/>
</dbReference>
<dbReference type="Pfam" id="PF00175">
    <property type="entry name" value="NAD_binding_1"/>
    <property type="match status" value="1"/>
</dbReference>
<dbReference type="InterPro" id="IPR036010">
    <property type="entry name" value="2Fe-2S_ferredoxin-like_sf"/>
</dbReference>
<dbReference type="Pfam" id="PF00970">
    <property type="entry name" value="FAD_binding_6"/>
    <property type="match status" value="1"/>
</dbReference>
<dbReference type="InterPro" id="IPR017927">
    <property type="entry name" value="FAD-bd_FR_type"/>
</dbReference>
<evidence type="ECO:0000313" key="4">
    <source>
        <dbReference type="Proteomes" id="UP000501939"/>
    </source>
</evidence>
<dbReference type="InterPro" id="IPR050415">
    <property type="entry name" value="MRET"/>
</dbReference>
<dbReference type="EMBL" id="CP049916">
    <property type="protein sequence ID" value="QIO10216.1"/>
    <property type="molecule type" value="Genomic_DNA"/>
</dbReference>
<accession>A0A6G8S7J7</accession>
<dbReference type="KEGG" id="alj:G8D99_15175"/>
<name>A0A6G8S7J7_9GAMM</name>
<proteinExistence type="predicted"/>
<feature type="domain" description="FAD-binding FR-type" evidence="2">
    <location>
        <begin position="30"/>
        <end position="130"/>
    </location>
</feature>
<dbReference type="InterPro" id="IPR012675">
    <property type="entry name" value="Beta-grasp_dom_sf"/>
</dbReference>
<dbReference type="PANTHER" id="PTHR47354:SF3">
    <property type="entry name" value="OXIDOREDUCTASE-RELATED"/>
    <property type="match status" value="1"/>
</dbReference>
<dbReference type="InterPro" id="IPR001041">
    <property type="entry name" value="2Fe-2S_ferredoxin-type"/>
</dbReference>
<dbReference type="Proteomes" id="UP000501939">
    <property type="component" value="Chromosome"/>
</dbReference>
<dbReference type="SUPFAM" id="SSF52343">
    <property type="entry name" value="Ferredoxin reductase-like, C-terminal NADP-linked domain"/>
    <property type="match status" value="1"/>
</dbReference>
<sequence>MSSIMTYQPEWIREDFVDFIAEKINPMWAWKRAKAAVIAIDALSEDFFKIRLRPNLNFKARDLKAGQSILVTVVIEGVRQQRSYSVIEQLKNGDVIIAVRVQGIVSKCLTQMPIHQVVELSQPQGEFLLQSNDQSRLLIASGSGITAIYSLLKQALAQDESGSPTQMDLIYFTRDRAFHVELAQLAEHYPHFHYHLIDTTQTRQHLDLALLKKMTPHFQTATTYACGAQPMMYSLNQIYRDLNLQDRLKQEYFHIQVDENLPAQDVTFLRSQQQFQADRNLLESAEQAGLRPAHGCRIGICNTCSCTKVSGSTKNIITGEIDHGTNTQIKLCVSQAISPVVINL</sequence>
<protein>
    <submittedName>
        <fullName evidence="3">Ferredoxin reductase</fullName>
    </submittedName>
</protein>
<dbReference type="Pfam" id="PF00111">
    <property type="entry name" value="Fer2"/>
    <property type="match status" value="1"/>
</dbReference>
<dbReference type="AlphaFoldDB" id="A0A6G8S7J7"/>
<dbReference type="PANTHER" id="PTHR47354">
    <property type="entry name" value="NADH OXIDOREDUCTASE HCR"/>
    <property type="match status" value="1"/>
</dbReference>
<organism evidence="3 4">
    <name type="scientific">Acinetobacter lanii</name>
    <dbReference type="NCBI Taxonomy" id="2715163"/>
    <lineage>
        <taxon>Bacteria</taxon>
        <taxon>Pseudomonadati</taxon>
        <taxon>Pseudomonadota</taxon>
        <taxon>Gammaproteobacteria</taxon>
        <taxon>Moraxellales</taxon>
        <taxon>Moraxellaceae</taxon>
        <taxon>Acinetobacter</taxon>
    </lineage>
</organism>
<dbReference type="GO" id="GO:0016491">
    <property type="term" value="F:oxidoreductase activity"/>
    <property type="evidence" value="ECO:0007669"/>
    <property type="project" value="InterPro"/>
</dbReference>
<dbReference type="PRINTS" id="PR00410">
    <property type="entry name" value="PHEHYDRXLASE"/>
</dbReference>
<dbReference type="SUPFAM" id="SSF63380">
    <property type="entry name" value="Riboflavin synthase domain-like"/>
    <property type="match status" value="1"/>
</dbReference>
<dbReference type="SUPFAM" id="SSF54292">
    <property type="entry name" value="2Fe-2S ferredoxin-like"/>
    <property type="match status" value="1"/>
</dbReference>
<dbReference type="RefSeq" id="WP_166327310.1">
    <property type="nucleotide sequence ID" value="NZ_CP049916.1"/>
</dbReference>
<dbReference type="InterPro" id="IPR008333">
    <property type="entry name" value="Cbr1-like_FAD-bd_dom"/>
</dbReference>
<dbReference type="PROSITE" id="PS51085">
    <property type="entry name" value="2FE2S_FER_2"/>
    <property type="match status" value="1"/>
</dbReference>
<dbReference type="PROSITE" id="PS51384">
    <property type="entry name" value="FAD_FR"/>
    <property type="match status" value="1"/>
</dbReference>